<organism evidence="1 2">
    <name type="scientific">Strigamia maritima</name>
    <name type="common">European centipede</name>
    <name type="synonym">Geophilus maritimus</name>
    <dbReference type="NCBI Taxonomy" id="126957"/>
    <lineage>
        <taxon>Eukaryota</taxon>
        <taxon>Metazoa</taxon>
        <taxon>Ecdysozoa</taxon>
        <taxon>Arthropoda</taxon>
        <taxon>Myriapoda</taxon>
        <taxon>Chilopoda</taxon>
        <taxon>Pleurostigmophora</taxon>
        <taxon>Geophilomorpha</taxon>
        <taxon>Linotaeniidae</taxon>
        <taxon>Strigamia</taxon>
    </lineage>
</organism>
<dbReference type="Proteomes" id="UP000014500">
    <property type="component" value="Unassembled WGS sequence"/>
</dbReference>
<accession>T1JPE7</accession>
<evidence type="ECO:0000313" key="2">
    <source>
        <dbReference type="Proteomes" id="UP000014500"/>
    </source>
</evidence>
<dbReference type="AlphaFoldDB" id="T1JPE7"/>
<keyword evidence="2" id="KW-1185">Reference proteome</keyword>
<reference evidence="1" key="2">
    <citation type="submission" date="2015-02" db="UniProtKB">
        <authorList>
            <consortium name="EnsemblMetazoa"/>
        </authorList>
    </citation>
    <scope>IDENTIFICATION</scope>
</reference>
<evidence type="ECO:0000313" key="1">
    <source>
        <dbReference type="EnsemblMetazoa" id="SMAR015724-PA"/>
    </source>
</evidence>
<dbReference type="EMBL" id="JH431820">
    <property type="status" value="NOT_ANNOTATED_CDS"/>
    <property type="molecule type" value="Genomic_DNA"/>
</dbReference>
<reference evidence="2" key="1">
    <citation type="submission" date="2011-05" db="EMBL/GenBank/DDBJ databases">
        <authorList>
            <person name="Richards S.R."/>
            <person name="Qu J."/>
            <person name="Jiang H."/>
            <person name="Jhangiani S.N."/>
            <person name="Agravi P."/>
            <person name="Goodspeed R."/>
            <person name="Gross S."/>
            <person name="Mandapat C."/>
            <person name="Jackson L."/>
            <person name="Mathew T."/>
            <person name="Pu L."/>
            <person name="Thornton R."/>
            <person name="Saada N."/>
            <person name="Wilczek-Boney K.B."/>
            <person name="Lee S."/>
            <person name="Kovar C."/>
            <person name="Wu Y."/>
            <person name="Scherer S.E."/>
            <person name="Worley K.C."/>
            <person name="Muzny D.M."/>
            <person name="Gibbs R."/>
        </authorList>
    </citation>
    <scope>NUCLEOTIDE SEQUENCE</scope>
    <source>
        <strain evidence="2">Brora</strain>
    </source>
</reference>
<name>T1JPE7_STRMM</name>
<sequence length="98" mass="11693">MPRRTQSLARSVTSLQSIAEVIWNRKNRNSRIMRNFIAGAGNWDIYNKWFIERRLSNKSIKGINITCLENPSYAYFRFLNRLNVSQRINRISVRKIFL</sequence>
<dbReference type="EnsemblMetazoa" id="SMAR015724-RA">
    <property type="protein sequence ID" value="SMAR015724-PA"/>
    <property type="gene ID" value="SMAR015724"/>
</dbReference>
<protein>
    <submittedName>
        <fullName evidence="1">Uncharacterized protein</fullName>
    </submittedName>
</protein>
<dbReference type="HOGENOM" id="CLU_2339589_0_0_1"/>
<proteinExistence type="predicted"/>